<keyword evidence="1" id="KW-0812">Transmembrane</keyword>
<protein>
    <submittedName>
        <fullName evidence="2">Uncharacterized protein</fullName>
    </submittedName>
</protein>
<proteinExistence type="predicted"/>
<accession>A0A918D4S4</accession>
<evidence type="ECO:0000256" key="1">
    <source>
        <dbReference type="SAM" id="Phobius"/>
    </source>
</evidence>
<dbReference type="Proteomes" id="UP000624041">
    <property type="component" value="Unassembled WGS sequence"/>
</dbReference>
<evidence type="ECO:0000313" key="2">
    <source>
        <dbReference type="EMBL" id="GGN64920.1"/>
    </source>
</evidence>
<keyword evidence="1" id="KW-1133">Transmembrane helix</keyword>
<feature type="transmembrane region" description="Helical" evidence="1">
    <location>
        <begin position="202"/>
        <end position="227"/>
    </location>
</feature>
<reference evidence="2" key="1">
    <citation type="journal article" date="2014" name="Int. J. Syst. Evol. Microbiol.">
        <title>Complete genome sequence of Corynebacterium casei LMG S-19264T (=DSM 44701T), isolated from a smear-ripened cheese.</title>
        <authorList>
            <consortium name="US DOE Joint Genome Institute (JGI-PGF)"/>
            <person name="Walter F."/>
            <person name="Albersmeier A."/>
            <person name="Kalinowski J."/>
            <person name="Ruckert C."/>
        </authorList>
    </citation>
    <scope>NUCLEOTIDE SEQUENCE</scope>
    <source>
        <strain evidence="2">JCM 17251</strain>
    </source>
</reference>
<name>A0A918D4S4_9BACI</name>
<keyword evidence="1" id="KW-0472">Membrane</keyword>
<sequence>MKNLIKYTLHDYIRSHKYFPPISTFVILIFVFYTYRPNPIIDSYAVTSVMLYIISAWVCLSVLQLDPPVQRQLMAIHVGGWNRYYLAKLMTAVIIIIILSAYAFLYPIVFNMFGGRVTFTIGLVSFVNHIILAVLGISLASLFSKLIMRSTINSFGGLILTLVLSLAALGIERVFPSFLKNVLWVIPPATITQTPLVNWDGMYISGLSLFPFIWTIIYSLIIIFLFLQLAKRLR</sequence>
<feature type="transmembrane region" description="Helical" evidence="1">
    <location>
        <begin position="117"/>
        <end position="143"/>
    </location>
</feature>
<feature type="transmembrane region" description="Helical" evidence="1">
    <location>
        <begin position="84"/>
        <end position="105"/>
    </location>
</feature>
<dbReference type="EMBL" id="BMOS01000033">
    <property type="protein sequence ID" value="GGN64920.1"/>
    <property type="molecule type" value="Genomic_DNA"/>
</dbReference>
<feature type="transmembrane region" description="Helical" evidence="1">
    <location>
        <begin position="18"/>
        <end position="35"/>
    </location>
</feature>
<organism evidence="2 3">
    <name type="scientific">Oceanobacillus indicireducens</name>
    <dbReference type="NCBI Taxonomy" id="1004261"/>
    <lineage>
        <taxon>Bacteria</taxon>
        <taxon>Bacillati</taxon>
        <taxon>Bacillota</taxon>
        <taxon>Bacilli</taxon>
        <taxon>Bacillales</taxon>
        <taxon>Bacillaceae</taxon>
        <taxon>Oceanobacillus</taxon>
    </lineage>
</organism>
<reference evidence="2" key="2">
    <citation type="submission" date="2020-09" db="EMBL/GenBank/DDBJ databases">
        <authorList>
            <person name="Sun Q."/>
            <person name="Ohkuma M."/>
        </authorList>
    </citation>
    <scope>NUCLEOTIDE SEQUENCE</scope>
    <source>
        <strain evidence="2">JCM 17251</strain>
    </source>
</reference>
<evidence type="ECO:0000313" key="3">
    <source>
        <dbReference type="Proteomes" id="UP000624041"/>
    </source>
</evidence>
<keyword evidence="3" id="KW-1185">Reference proteome</keyword>
<feature type="transmembrane region" description="Helical" evidence="1">
    <location>
        <begin position="155"/>
        <end position="175"/>
    </location>
</feature>
<dbReference type="RefSeq" id="WP_188859017.1">
    <property type="nucleotide sequence ID" value="NZ_BMOS01000033.1"/>
</dbReference>
<comment type="caution">
    <text evidence="2">The sequence shown here is derived from an EMBL/GenBank/DDBJ whole genome shotgun (WGS) entry which is preliminary data.</text>
</comment>
<gene>
    <name evidence="2" type="ORF">GCM10007971_33280</name>
</gene>
<dbReference type="AlphaFoldDB" id="A0A918D4S4"/>
<feature type="transmembrane region" description="Helical" evidence="1">
    <location>
        <begin position="41"/>
        <end position="63"/>
    </location>
</feature>